<dbReference type="SMART" id="SM00490">
    <property type="entry name" value="HELICc"/>
    <property type="match status" value="1"/>
</dbReference>
<dbReference type="InterPro" id="IPR006935">
    <property type="entry name" value="Helicase/UvrB_N"/>
</dbReference>
<keyword evidence="3" id="KW-0378">Hydrolase</keyword>
<keyword evidence="3" id="KW-0067">ATP-binding</keyword>
<keyword evidence="3" id="KW-0347">Helicase</keyword>
<dbReference type="PROSITE" id="PS51192">
    <property type="entry name" value="HELICASE_ATP_BIND_1"/>
    <property type="match status" value="1"/>
</dbReference>
<organism evidence="3 4">
    <name type="scientific">[Mycobacterium] crassicus</name>
    <dbReference type="NCBI Taxonomy" id="2872309"/>
    <lineage>
        <taxon>Bacteria</taxon>
        <taxon>Bacillati</taxon>
        <taxon>Actinomycetota</taxon>
        <taxon>Actinomycetes</taxon>
        <taxon>Mycobacteriales</taxon>
        <taxon>Mycobacteriaceae</taxon>
        <taxon>Mycolicibacter</taxon>
    </lineage>
</organism>
<dbReference type="Pfam" id="PF00271">
    <property type="entry name" value="Helicase_C"/>
    <property type="match status" value="1"/>
</dbReference>
<dbReference type="RefSeq" id="WP_329780400.1">
    <property type="nucleotide sequence ID" value="NZ_JAYJJR010000016.1"/>
</dbReference>
<dbReference type="Pfam" id="PF04851">
    <property type="entry name" value="ResIII"/>
    <property type="match status" value="1"/>
</dbReference>
<keyword evidence="4" id="KW-1185">Reference proteome</keyword>
<protein>
    <submittedName>
        <fullName evidence="3">DEAD/DEAH box helicase family protein</fullName>
    </submittedName>
</protein>
<dbReference type="PANTHER" id="PTHR47396:SF1">
    <property type="entry name" value="ATP-DEPENDENT HELICASE IRC3-RELATED"/>
    <property type="match status" value="1"/>
</dbReference>
<dbReference type="GO" id="GO:0004386">
    <property type="term" value="F:helicase activity"/>
    <property type="evidence" value="ECO:0007669"/>
    <property type="project" value="UniProtKB-KW"/>
</dbReference>
<dbReference type="InterPro" id="IPR050742">
    <property type="entry name" value="Helicase_Restrict-Modif_Enz"/>
</dbReference>
<dbReference type="InterPro" id="IPR001650">
    <property type="entry name" value="Helicase_C-like"/>
</dbReference>
<dbReference type="SUPFAM" id="SSF52540">
    <property type="entry name" value="P-loop containing nucleoside triphosphate hydrolases"/>
    <property type="match status" value="1"/>
</dbReference>
<dbReference type="Proteomes" id="UP001299596">
    <property type="component" value="Unassembled WGS sequence"/>
</dbReference>
<feature type="domain" description="Helicase C-terminal" evidence="2">
    <location>
        <begin position="266"/>
        <end position="430"/>
    </location>
</feature>
<dbReference type="PROSITE" id="PS51194">
    <property type="entry name" value="HELICASE_CTER"/>
    <property type="match status" value="1"/>
</dbReference>
<feature type="domain" description="Helicase ATP-binding" evidence="1">
    <location>
        <begin position="17"/>
        <end position="205"/>
    </location>
</feature>
<dbReference type="InterPro" id="IPR014001">
    <property type="entry name" value="Helicase_ATP-bd"/>
</dbReference>
<evidence type="ECO:0000313" key="4">
    <source>
        <dbReference type="Proteomes" id="UP001299596"/>
    </source>
</evidence>
<reference evidence="3 4" key="1">
    <citation type="submission" date="2023-12" db="EMBL/GenBank/DDBJ databases">
        <title>Description of new species of Mycobacterium terrae complex isolated from sewage at the Sao Paulo Zoological Park Foundation in Brazil.</title>
        <authorList>
            <person name="Romagnoli C.L."/>
            <person name="Conceicao E.C."/>
            <person name="Machado E."/>
            <person name="Barreto L.B.P.F."/>
            <person name="Sharma A."/>
            <person name="Silva N.M."/>
            <person name="Marques L.E."/>
            <person name="Juliana M.A."/>
            <person name="Lourenco M.C.S."/>
            <person name="Digiampietri L.A."/>
            <person name="Suffys P.N."/>
            <person name="Viana-Niero C."/>
        </authorList>
    </citation>
    <scope>NUCLEOTIDE SEQUENCE [LARGE SCALE GENOMIC DNA]</scope>
    <source>
        <strain evidence="3 4">MYC098</strain>
    </source>
</reference>
<dbReference type="SMART" id="SM00487">
    <property type="entry name" value="DEXDc"/>
    <property type="match status" value="1"/>
</dbReference>
<dbReference type="Gene3D" id="3.40.50.300">
    <property type="entry name" value="P-loop containing nucleotide triphosphate hydrolases"/>
    <property type="match status" value="2"/>
</dbReference>
<dbReference type="PANTHER" id="PTHR47396">
    <property type="entry name" value="TYPE I RESTRICTION ENZYME ECOKI R PROTEIN"/>
    <property type="match status" value="1"/>
</dbReference>
<comment type="caution">
    <text evidence="3">The sequence shown here is derived from an EMBL/GenBank/DDBJ whole genome shotgun (WGS) entry which is preliminary data.</text>
</comment>
<proteinExistence type="predicted"/>
<name>A0ABU5XMG6_9MYCO</name>
<gene>
    <name evidence="3" type="ORF">K6T79_20460</name>
</gene>
<keyword evidence="3" id="KW-0547">Nucleotide-binding</keyword>
<evidence type="ECO:0000259" key="1">
    <source>
        <dbReference type="PROSITE" id="PS51192"/>
    </source>
</evidence>
<evidence type="ECO:0000259" key="2">
    <source>
        <dbReference type="PROSITE" id="PS51194"/>
    </source>
</evidence>
<accession>A0ABU5XMG6</accession>
<sequence>MVQLRDYQMRSLDELHALSSYGHSRATLVLPCGTGKTVVATQMIPTGPKARTVLFVPTIALLHQTWLAIARAHPSTAMLGVCGPSRTEPNGPDDMTAPEAAALLDGPLTTDPDTIATHLTTVTGPLIIVATYASSPAVEAAATQAAIAFDLLICDEAHRTAGDADKAWATPVHAIAASRRLFMTATPRSITVTENSALDLDDADVVTMSSLADYGPHIAPITFREAIDAGHLADYQVAIVGVNARTTWDQLAVSATSTAHRASDAGMQLALLNAATTHDLRSCLVFHNRIADSKRWTEELQQMADALNIPLYAAHIDGSTPANERHTILKQLANPGDRLSIVSNCRVFAEGIDVPELDAVMFAAPRTAAPDIIQIVGRAIRPHPHRRHQKALVILPVFDHTDDLTDLETKAARTSHLAAWQVLTALAEQDELLYESLTQWRDHTEAGAPRPPTAGPVRVDTDTLSAAGAAFVLKTIARASSPHLLTAARLRAFHARYGHTRVAPGTVIDDYPLAARLAAARASYRASRMHPRVAAQFDAIPGFAWTLRTPGTRRTPPEWIALVGEYITSTGVHTITRDAWVTDPVTKARANIGRWVHVDAAKRGFLTPSEQEALAATGYRRP</sequence>
<evidence type="ECO:0000313" key="3">
    <source>
        <dbReference type="EMBL" id="MEB3023401.1"/>
    </source>
</evidence>
<dbReference type="EMBL" id="JAYJJR010000016">
    <property type="protein sequence ID" value="MEB3023401.1"/>
    <property type="molecule type" value="Genomic_DNA"/>
</dbReference>
<dbReference type="InterPro" id="IPR027417">
    <property type="entry name" value="P-loop_NTPase"/>
</dbReference>